<evidence type="ECO:0000313" key="3">
    <source>
        <dbReference type="Proteomes" id="UP000784294"/>
    </source>
</evidence>
<dbReference type="Proteomes" id="UP000784294">
    <property type="component" value="Unassembled WGS sequence"/>
</dbReference>
<comment type="caution">
    <text evidence="2">The sequence shown here is derived from an EMBL/GenBank/DDBJ whole genome shotgun (WGS) entry which is preliminary data.</text>
</comment>
<evidence type="ECO:0000313" key="2">
    <source>
        <dbReference type="EMBL" id="VEL30899.1"/>
    </source>
</evidence>
<sequence>MNYPPSDFYTNKQSEPSNRANKIQNSVDPSFTSSEIYSEQFGLSNEQTVPNFGEPIKLPYKLQEIQHPDSSSDINNASPDPTVSYTNKPSKELQRLDNVMPSANPELDLLYTDSIDGQPDDILLSPEEDPWIAQQQALSDIEKCKAQDPYWPRAASGLLDPFTELVQQVLTTTSTNESLSGSDAGKTLDQVNENGAENGVGRSLDEDEDVEKYGDEGEATQQQNGELDNSAESEAPGHPGHNESGPQFALPGGSGSSASWPQDKVPPGSLLNCIQQVVHQRCHAGAAGSSTYTGRHACERICDAVRSQMPELANSVDKCKQPMIACTQKFITFRARRVTSVGGTEPYHPVATSLLDNNFPSRQGK</sequence>
<reference evidence="2" key="1">
    <citation type="submission" date="2018-11" db="EMBL/GenBank/DDBJ databases">
        <authorList>
            <consortium name="Pathogen Informatics"/>
        </authorList>
    </citation>
    <scope>NUCLEOTIDE SEQUENCE</scope>
</reference>
<dbReference type="OrthoDB" id="10054666at2759"/>
<proteinExistence type="predicted"/>
<feature type="region of interest" description="Disordered" evidence="1">
    <location>
        <begin position="1"/>
        <end position="26"/>
    </location>
</feature>
<dbReference type="AlphaFoldDB" id="A0A448X8L3"/>
<feature type="compositionally biased region" description="Polar residues" evidence="1">
    <location>
        <begin position="219"/>
        <end position="232"/>
    </location>
</feature>
<feature type="region of interest" description="Disordered" evidence="1">
    <location>
        <begin position="63"/>
        <end position="93"/>
    </location>
</feature>
<protein>
    <submittedName>
        <fullName evidence="2">Uncharacterized protein</fullName>
    </submittedName>
</protein>
<feature type="non-terminal residue" evidence="2">
    <location>
        <position position="365"/>
    </location>
</feature>
<feature type="region of interest" description="Disordered" evidence="1">
    <location>
        <begin position="173"/>
        <end position="264"/>
    </location>
</feature>
<evidence type="ECO:0000256" key="1">
    <source>
        <dbReference type="SAM" id="MobiDB-lite"/>
    </source>
</evidence>
<feature type="compositionally biased region" description="Polar residues" evidence="1">
    <location>
        <begin position="68"/>
        <end position="88"/>
    </location>
</feature>
<gene>
    <name evidence="2" type="ORF">PXEA_LOCUS24339</name>
</gene>
<feature type="compositionally biased region" description="Polar residues" evidence="1">
    <location>
        <begin position="8"/>
        <end position="26"/>
    </location>
</feature>
<accession>A0A448X8L3</accession>
<keyword evidence="3" id="KW-1185">Reference proteome</keyword>
<dbReference type="EMBL" id="CAAALY010116747">
    <property type="protein sequence ID" value="VEL30899.1"/>
    <property type="molecule type" value="Genomic_DNA"/>
</dbReference>
<name>A0A448X8L3_9PLAT</name>
<organism evidence="2 3">
    <name type="scientific">Protopolystoma xenopodis</name>
    <dbReference type="NCBI Taxonomy" id="117903"/>
    <lineage>
        <taxon>Eukaryota</taxon>
        <taxon>Metazoa</taxon>
        <taxon>Spiralia</taxon>
        <taxon>Lophotrochozoa</taxon>
        <taxon>Platyhelminthes</taxon>
        <taxon>Monogenea</taxon>
        <taxon>Polyopisthocotylea</taxon>
        <taxon>Polystomatidea</taxon>
        <taxon>Polystomatidae</taxon>
        <taxon>Protopolystoma</taxon>
    </lineage>
</organism>